<protein>
    <recommendedName>
        <fullName evidence="4">DUF3533 domain-containing protein</fullName>
    </recommendedName>
</protein>
<dbReference type="KEGG" id="shi:Shel_28260"/>
<keyword evidence="1" id="KW-0472">Membrane</keyword>
<dbReference type="AlphaFoldDB" id="C7N480"/>
<evidence type="ECO:0000256" key="1">
    <source>
        <dbReference type="SAM" id="Phobius"/>
    </source>
</evidence>
<keyword evidence="3" id="KW-1185">Reference proteome</keyword>
<proteinExistence type="predicted"/>
<name>C7N480_SLAHD</name>
<feature type="transmembrane region" description="Helical" evidence="1">
    <location>
        <begin position="184"/>
        <end position="205"/>
    </location>
</feature>
<evidence type="ECO:0000313" key="3">
    <source>
        <dbReference type="Proteomes" id="UP000002026"/>
    </source>
</evidence>
<dbReference type="EMBL" id="CP001684">
    <property type="protein sequence ID" value="ACV23816.1"/>
    <property type="molecule type" value="Genomic_DNA"/>
</dbReference>
<accession>C7N480</accession>
<feature type="transmembrane region" description="Helical" evidence="1">
    <location>
        <begin position="212"/>
        <end position="230"/>
    </location>
</feature>
<keyword evidence="1" id="KW-1133">Transmembrane helix</keyword>
<keyword evidence="1" id="KW-0812">Transmembrane</keyword>
<feature type="transmembrane region" description="Helical" evidence="1">
    <location>
        <begin position="157"/>
        <end position="178"/>
    </location>
</feature>
<evidence type="ECO:0000313" key="2">
    <source>
        <dbReference type="EMBL" id="ACV23816.1"/>
    </source>
</evidence>
<dbReference type="STRING" id="471855.Shel_28260"/>
<feature type="transmembrane region" description="Helical" evidence="1">
    <location>
        <begin position="113"/>
        <end position="137"/>
    </location>
</feature>
<reference evidence="2 3" key="1">
    <citation type="journal article" date="2009" name="Stand. Genomic Sci.">
        <title>Complete genome sequence of Slackia heliotrinireducens type strain (RHS 1).</title>
        <authorList>
            <person name="Pukall R."/>
            <person name="Lapidus A."/>
            <person name="Nolan M."/>
            <person name="Copeland A."/>
            <person name="Glavina Del Rio T."/>
            <person name="Lucas S."/>
            <person name="Chen F."/>
            <person name="Tice H."/>
            <person name="Cheng J.F."/>
            <person name="Chertkov O."/>
            <person name="Bruce D."/>
            <person name="Goodwin L."/>
            <person name="Kuske C."/>
            <person name="Brettin T."/>
            <person name="Detter J.C."/>
            <person name="Han C."/>
            <person name="Pitluck S."/>
            <person name="Pati A."/>
            <person name="Mavrommatis K."/>
            <person name="Ivanova N."/>
            <person name="Ovchinnikova G."/>
            <person name="Chen A."/>
            <person name="Palaniappan K."/>
            <person name="Schneider S."/>
            <person name="Rohde M."/>
            <person name="Chain P."/>
            <person name="D'haeseleer P."/>
            <person name="Goker M."/>
            <person name="Bristow J."/>
            <person name="Eisen J.A."/>
            <person name="Markowitz V."/>
            <person name="Kyrpides N.C."/>
            <person name="Klenk H.P."/>
            <person name="Hugenholtz P."/>
        </authorList>
    </citation>
    <scope>NUCLEOTIDE SEQUENCE [LARGE SCALE GENOMIC DNA]</scope>
    <source>
        <strain evidence="3">ATCC 29202 / DSM 20476 / NCTC 11029 / RHS 1</strain>
    </source>
</reference>
<gene>
    <name evidence="2" type="ordered locus">Shel_28260</name>
</gene>
<sequence>MPDLLFVLHRGEHVREPHDIPLVRKSRIALGTGRKQVHAAAESVQGIIQDAVSAQQDAEKPTVELVVNTVKSPIFANTVQSSMAGALAGAGINVEVTSVGEASEDASPLSGMIGVQMAVMPLMVLSLTMSLIAFVVLHVQDTERTHASKARMTGIQVAYALVASLVAALAAFGIVSWLRGLGVPAQAILLLWLASFCIMLANFGLLSISIPLGALVMVCVFALGMGTAILPPEMLPTFWADWVYPWGRRFPSATACAASSTWAADLSMQELLA</sequence>
<dbReference type="eggNOG" id="COG1511">
    <property type="taxonomic scope" value="Bacteria"/>
</dbReference>
<organism evidence="2 3">
    <name type="scientific">Slackia heliotrinireducens (strain ATCC 29202 / DSM 20476 / NCTC 11029 / RHS 1)</name>
    <name type="common">Peptococcus heliotrinreducens</name>
    <dbReference type="NCBI Taxonomy" id="471855"/>
    <lineage>
        <taxon>Bacteria</taxon>
        <taxon>Bacillati</taxon>
        <taxon>Actinomycetota</taxon>
        <taxon>Coriobacteriia</taxon>
        <taxon>Eggerthellales</taxon>
        <taxon>Eggerthellaceae</taxon>
        <taxon>Slackia</taxon>
    </lineage>
</organism>
<dbReference type="Proteomes" id="UP000002026">
    <property type="component" value="Chromosome"/>
</dbReference>
<evidence type="ECO:0008006" key="4">
    <source>
        <dbReference type="Google" id="ProtNLM"/>
    </source>
</evidence>
<dbReference type="HOGENOM" id="CLU_1019019_0_0_11"/>